<organism evidence="1 2">
    <name type="scientific">Candidatus Kaiserbacteria bacterium RIFOXYD1_FULL_47_14</name>
    <dbReference type="NCBI Taxonomy" id="1798533"/>
    <lineage>
        <taxon>Bacteria</taxon>
        <taxon>Candidatus Kaiseribacteriota</taxon>
    </lineage>
</organism>
<accession>A0A1F6G3Q5</accession>
<evidence type="ECO:0008006" key="3">
    <source>
        <dbReference type="Google" id="ProtNLM"/>
    </source>
</evidence>
<evidence type="ECO:0000313" key="2">
    <source>
        <dbReference type="Proteomes" id="UP000176867"/>
    </source>
</evidence>
<name>A0A1F6G3Q5_9BACT</name>
<dbReference type="Pfam" id="PF11969">
    <property type="entry name" value="DcpS_C"/>
    <property type="match status" value="1"/>
</dbReference>
<sequence length="149" mass="17268">MKMGTKVVNKRFAKGKGEYENVISKIEMENKCPFCPDNFKYHRKSILKRSGDWFITENSWPYKNAKYHFLIINRKHKETVSELDKKDWETLRSLTNWAVKNYKIPGGAFALRFGDTDYTGATVCHIHAHIICPKLNVHGKSKTVCFPVG</sequence>
<dbReference type="AlphaFoldDB" id="A0A1F6G3Q5"/>
<comment type="caution">
    <text evidence="1">The sequence shown here is derived from an EMBL/GenBank/DDBJ whole genome shotgun (WGS) entry which is preliminary data.</text>
</comment>
<evidence type="ECO:0000313" key="1">
    <source>
        <dbReference type="EMBL" id="OGG92733.1"/>
    </source>
</evidence>
<proteinExistence type="predicted"/>
<gene>
    <name evidence="1" type="ORF">A2609_01370</name>
</gene>
<protein>
    <recommendedName>
        <fullName evidence="3">HIT domain-containing protein</fullName>
    </recommendedName>
</protein>
<dbReference type="SUPFAM" id="SSF54197">
    <property type="entry name" value="HIT-like"/>
    <property type="match status" value="1"/>
</dbReference>
<dbReference type="InterPro" id="IPR036265">
    <property type="entry name" value="HIT-like_sf"/>
</dbReference>
<dbReference type="Gene3D" id="3.30.428.10">
    <property type="entry name" value="HIT-like"/>
    <property type="match status" value="1"/>
</dbReference>
<reference evidence="1 2" key="1">
    <citation type="journal article" date="2016" name="Nat. Commun.">
        <title>Thousands of microbial genomes shed light on interconnected biogeochemical processes in an aquifer system.</title>
        <authorList>
            <person name="Anantharaman K."/>
            <person name="Brown C.T."/>
            <person name="Hug L.A."/>
            <person name="Sharon I."/>
            <person name="Castelle C.J."/>
            <person name="Probst A.J."/>
            <person name="Thomas B.C."/>
            <person name="Singh A."/>
            <person name="Wilkins M.J."/>
            <person name="Karaoz U."/>
            <person name="Brodie E.L."/>
            <person name="Williams K.H."/>
            <person name="Hubbard S.S."/>
            <person name="Banfield J.F."/>
        </authorList>
    </citation>
    <scope>NUCLEOTIDE SEQUENCE [LARGE SCALE GENOMIC DNA]</scope>
</reference>
<dbReference type="EMBL" id="MFMU01000021">
    <property type="protein sequence ID" value="OGG92733.1"/>
    <property type="molecule type" value="Genomic_DNA"/>
</dbReference>
<dbReference type="Proteomes" id="UP000176867">
    <property type="component" value="Unassembled WGS sequence"/>
</dbReference>